<sequence>MSKNGKLGKIILAGLASQMLFAAPIQASTLDELNKQEQEKTSEISNLENEIGSMLFSINERKAEIDNLNAEVAEIELEKQQTVSEIEEQKELIAARKEQLEERLIALQTSPSSNNRIMMVLEAENFSDFIGKFLLVGQLQAADNERIEAAIEEEEKLSQLEERLVEEIALGKSKAELVSIESESLHQELGNLQAVLADNQVALQEILTSKSEEEERLAEVARQEQEAAEKAEAERLAAEEAEKQAELEKQEAAVLAAKQEAAKVEQTVSKEEVVNTTPSGTSNETTPAKKEEPVKETTPPASTGRTLTVEATAYSRNEPGLTNFTATGIDLRSNPMVIAVDPSVIPLGTLLDVPGYGIAIAGDTGSAIKGNKIDLHMENLAACHAFGRQTITITILD</sequence>
<keyword evidence="2" id="KW-0175">Coiled coil</keyword>
<feature type="signal peptide" evidence="4">
    <location>
        <begin position="1"/>
        <end position="22"/>
    </location>
</feature>
<dbReference type="InterPro" id="IPR051933">
    <property type="entry name" value="Resuscitation_pf_RpfB"/>
</dbReference>
<feature type="coiled-coil region" evidence="2">
    <location>
        <begin position="203"/>
        <end position="267"/>
    </location>
</feature>
<dbReference type="GO" id="GO:0019867">
    <property type="term" value="C:outer membrane"/>
    <property type="evidence" value="ECO:0007669"/>
    <property type="project" value="InterPro"/>
</dbReference>
<evidence type="ECO:0000313" key="7">
    <source>
        <dbReference type="EMBL" id="AZP03414.1"/>
    </source>
</evidence>
<evidence type="ECO:0000259" key="6">
    <source>
        <dbReference type="Pfam" id="PF24568"/>
    </source>
</evidence>
<feature type="domain" description="3D" evidence="5">
    <location>
        <begin position="337"/>
        <end position="396"/>
    </location>
</feature>
<dbReference type="SUPFAM" id="SSF50685">
    <property type="entry name" value="Barwin-like endoglucanases"/>
    <property type="match status" value="1"/>
</dbReference>
<evidence type="ECO:0000256" key="3">
    <source>
        <dbReference type="SAM" id="MobiDB-lite"/>
    </source>
</evidence>
<dbReference type="PANTHER" id="PTHR39160:SF4">
    <property type="entry name" value="RESUSCITATION-PROMOTING FACTOR RPFB"/>
    <property type="match status" value="1"/>
</dbReference>
<feature type="compositionally biased region" description="Polar residues" evidence="3">
    <location>
        <begin position="274"/>
        <end position="286"/>
    </location>
</feature>
<name>A0A3Q9BKZ3_9LACT</name>
<evidence type="ECO:0000256" key="4">
    <source>
        <dbReference type="SAM" id="SignalP"/>
    </source>
</evidence>
<feature type="coiled-coil region" evidence="2">
    <location>
        <begin position="30"/>
        <end position="110"/>
    </location>
</feature>
<gene>
    <name evidence="7" type="ORF">EJN90_01330</name>
</gene>
<dbReference type="GO" id="GO:0004553">
    <property type="term" value="F:hydrolase activity, hydrolyzing O-glycosyl compounds"/>
    <property type="evidence" value="ECO:0007669"/>
    <property type="project" value="InterPro"/>
</dbReference>
<evidence type="ECO:0000256" key="2">
    <source>
        <dbReference type="SAM" id="Coils"/>
    </source>
</evidence>
<dbReference type="InterPro" id="IPR057309">
    <property type="entry name" value="PcsB_CC"/>
</dbReference>
<dbReference type="Proteomes" id="UP000273326">
    <property type="component" value="Chromosome"/>
</dbReference>
<dbReference type="GO" id="GO:0009254">
    <property type="term" value="P:peptidoglycan turnover"/>
    <property type="evidence" value="ECO:0007669"/>
    <property type="project" value="InterPro"/>
</dbReference>
<organism evidence="7 8">
    <name type="scientific">Jeotgalibaca ciconiae</name>
    <dbReference type="NCBI Taxonomy" id="2496265"/>
    <lineage>
        <taxon>Bacteria</taxon>
        <taxon>Bacillati</taxon>
        <taxon>Bacillota</taxon>
        <taxon>Bacilli</taxon>
        <taxon>Lactobacillales</taxon>
        <taxon>Carnobacteriaceae</taxon>
        <taxon>Jeotgalibaca</taxon>
    </lineage>
</organism>
<evidence type="ECO:0000313" key="8">
    <source>
        <dbReference type="Proteomes" id="UP000273326"/>
    </source>
</evidence>
<keyword evidence="8" id="KW-1185">Reference proteome</keyword>
<dbReference type="OrthoDB" id="9798935at2"/>
<dbReference type="Pfam" id="PF24568">
    <property type="entry name" value="CC_PcsB"/>
    <property type="match status" value="1"/>
</dbReference>
<dbReference type="InterPro" id="IPR036908">
    <property type="entry name" value="RlpA-like_sf"/>
</dbReference>
<dbReference type="AlphaFoldDB" id="A0A3Q9BKZ3"/>
<proteinExistence type="predicted"/>
<evidence type="ECO:0000256" key="1">
    <source>
        <dbReference type="ARBA" id="ARBA00022729"/>
    </source>
</evidence>
<feature type="region of interest" description="Disordered" evidence="3">
    <location>
        <begin position="267"/>
        <end position="306"/>
    </location>
</feature>
<feature type="chain" id="PRO_5038947284" evidence="4">
    <location>
        <begin position="23"/>
        <end position="397"/>
    </location>
</feature>
<dbReference type="InterPro" id="IPR010611">
    <property type="entry name" value="3D_dom"/>
</dbReference>
<dbReference type="KEGG" id="jeh:EJN90_01330"/>
<evidence type="ECO:0000259" key="5">
    <source>
        <dbReference type="Pfam" id="PF06725"/>
    </source>
</evidence>
<keyword evidence="1 4" id="KW-0732">Signal</keyword>
<accession>A0A3Q9BKZ3</accession>
<dbReference type="Pfam" id="PF06725">
    <property type="entry name" value="3D"/>
    <property type="match status" value="1"/>
</dbReference>
<dbReference type="RefSeq" id="WP_126108505.1">
    <property type="nucleotide sequence ID" value="NZ_CP034465.1"/>
</dbReference>
<dbReference type="PANTHER" id="PTHR39160">
    <property type="entry name" value="CELL WALL-BINDING PROTEIN YOCH"/>
    <property type="match status" value="1"/>
</dbReference>
<dbReference type="Gene3D" id="6.10.250.3150">
    <property type="match status" value="1"/>
</dbReference>
<dbReference type="EMBL" id="CP034465">
    <property type="protein sequence ID" value="AZP03414.1"/>
    <property type="molecule type" value="Genomic_DNA"/>
</dbReference>
<dbReference type="CDD" id="cd22786">
    <property type="entry name" value="DPBB_YuiC-like"/>
    <property type="match status" value="1"/>
</dbReference>
<feature type="domain" description="Peptidoglycan hydrolase PcsB coiled-coil" evidence="6">
    <location>
        <begin position="86"/>
        <end position="158"/>
    </location>
</feature>
<protein>
    <submittedName>
        <fullName evidence="7">Uncharacterized protein</fullName>
    </submittedName>
</protein>
<reference evidence="8" key="1">
    <citation type="submission" date="2018-12" db="EMBL/GenBank/DDBJ databases">
        <title>Complete genome sequencing of Jeotgalibaca sp. H21T32.</title>
        <authorList>
            <person name="Bae J.-W."/>
            <person name="Lee S.-Y."/>
        </authorList>
    </citation>
    <scope>NUCLEOTIDE SEQUENCE [LARGE SCALE GENOMIC DNA]</scope>
    <source>
        <strain evidence="8">H21T32</strain>
    </source>
</reference>